<feature type="region of interest" description="Disordered" evidence="1">
    <location>
        <begin position="53"/>
        <end position="85"/>
    </location>
</feature>
<evidence type="ECO:0000313" key="3">
    <source>
        <dbReference type="Proteomes" id="UP000249464"/>
    </source>
</evidence>
<dbReference type="PANTHER" id="PTHR34689">
    <property type="entry name" value="NUCLEIC ACID-BINDING PROTEIN"/>
    <property type="match status" value="1"/>
</dbReference>
<dbReference type="EMBL" id="FQNC01000042">
    <property type="protein sequence ID" value="SGY37541.1"/>
    <property type="molecule type" value="Genomic_DNA"/>
</dbReference>
<name>A0A2X0M3Y9_9BASI</name>
<feature type="region of interest" description="Disordered" evidence="1">
    <location>
        <begin position="1"/>
        <end position="35"/>
    </location>
</feature>
<accession>A0A2X0M3Y9</accession>
<dbReference type="PANTHER" id="PTHR34689:SF1">
    <property type="entry name" value="NUCLEIC ACID-BINDING PROTEIN"/>
    <property type="match status" value="1"/>
</dbReference>
<proteinExistence type="predicted"/>
<reference evidence="2 3" key="1">
    <citation type="submission" date="2016-11" db="EMBL/GenBank/DDBJ databases">
        <authorList>
            <person name="Jaros S."/>
            <person name="Januszkiewicz K."/>
            <person name="Wedrychowicz H."/>
        </authorList>
    </citation>
    <scope>NUCLEOTIDE SEQUENCE [LARGE SCALE GENOMIC DNA]</scope>
</reference>
<keyword evidence="3" id="KW-1185">Reference proteome</keyword>
<organism evidence="2 3">
    <name type="scientific">Microbotryum silenes-dioicae</name>
    <dbReference type="NCBI Taxonomy" id="796604"/>
    <lineage>
        <taxon>Eukaryota</taxon>
        <taxon>Fungi</taxon>
        <taxon>Dikarya</taxon>
        <taxon>Basidiomycota</taxon>
        <taxon>Pucciniomycotina</taxon>
        <taxon>Microbotryomycetes</taxon>
        <taxon>Microbotryales</taxon>
        <taxon>Microbotryaceae</taxon>
        <taxon>Microbotryum</taxon>
    </lineage>
</organism>
<evidence type="ECO:0000256" key="1">
    <source>
        <dbReference type="SAM" id="MobiDB-lite"/>
    </source>
</evidence>
<sequence>MRIDVDAGLVPARARRMDRRPTPSPTGANDTARTDARVGVGVVVGGIIDPQGIVMRQSPRGRRGGVGRRRRETERTRSKDRKKKGLATIEWGKHGILTETDIYQKDQEFRAWLVGERMLNPETMSKAKEKDIFKEFMEDFNTGTLPHEKYYNMDKYEARASRRYLLESETGNHRGRLLALSMFADECHPRRRDGRDKRQI</sequence>
<gene>
    <name evidence="2" type="primary">BQ5605_C003g01833</name>
    <name evidence="2" type="ORF">BQ5605_C003G01833</name>
</gene>
<protein>
    <submittedName>
        <fullName evidence="2">BQ5605_C003g01833 protein</fullName>
    </submittedName>
</protein>
<dbReference type="AlphaFoldDB" id="A0A2X0M3Y9"/>
<dbReference type="Proteomes" id="UP000249464">
    <property type="component" value="Unassembled WGS sequence"/>
</dbReference>
<evidence type="ECO:0000313" key="2">
    <source>
        <dbReference type="EMBL" id="SGY37541.1"/>
    </source>
</evidence>
<dbReference type="STRING" id="796604.A0A2X0M3Y9"/>
<feature type="compositionally biased region" description="Basic residues" evidence="1">
    <location>
        <begin position="59"/>
        <end position="70"/>
    </location>
</feature>